<evidence type="ECO:0000313" key="7">
    <source>
        <dbReference type="Proteomes" id="UP001230188"/>
    </source>
</evidence>
<feature type="domain" description="PPPDE" evidence="5">
    <location>
        <begin position="68"/>
        <end position="222"/>
    </location>
</feature>
<dbReference type="PANTHER" id="PTHR12378:SF9">
    <property type="entry name" value="OS06G0107000 PROTEIN"/>
    <property type="match status" value="1"/>
</dbReference>
<dbReference type="SMART" id="SM01179">
    <property type="entry name" value="DUF862"/>
    <property type="match status" value="1"/>
</dbReference>
<evidence type="ECO:0000256" key="2">
    <source>
        <dbReference type="ARBA" id="ARBA00022670"/>
    </source>
</evidence>
<dbReference type="PANTHER" id="PTHR12378">
    <property type="entry name" value="DESUMOYLATING ISOPEPTIDASE"/>
    <property type="match status" value="1"/>
</dbReference>
<dbReference type="InterPro" id="IPR008580">
    <property type="entry name" value="PPPDE_dom"/>
</dbReference>
<evidence type="ECO:0000313" key="6">
    <source>
        <dbReference type="EMBL" id="KAJ8605558.1"/>
    </source>
</evidence>
<dbReference type="AlphaFoldDB" id="A0AAD7XK51"/>
<name>A0AAD7XK51_9STRA</name>
<feature type="region of interest" description="Disordered" evidence="4">
    <location>
        <begin position="1"/>
        <end position="22"/>
    </location>
</feature>
<dbReference type="InterPro" id="IPR042266">
    <property type="entry name" value="PPPDE_sf"/>
</dbReference>
<dbReference type="EMBL" id="JAQMWT010000314">
    <property type="protein sequence ID" value="KAJ8605558.1"/>
    <property type="molecule type" value="Genomic_DNA"/>
</dbReference>
<organism evidence="6 7">
    <name type="scientific">Chrysophaeum taylorii</name>
    <dbReference type="NCBI Taxonomy" id="2483200"/>
    <lineage>
        <taxon>Eukaryota</taxon>
        <taxon>Sar</taxon>
        <taxon>Stramenopiles</taxon>
        <taxon>Ochrophyta</taxon>
        <taxon>Pelagophyceae</taxon>
        <taxon>Pelagomonadales</taxon>
        <taxon>Pelagomonadaceae</taxon>
        <taxon>Chrysophaeum</taxon>
    </lineage>
</organism>
<keyword evidence="3" id="KW-0378">Hydrolase</keyword>
<evidence type="ECO:0000256" key="4">
    <source>
        <dbReference type="SAM" id="MobiDB-lite"/>
    </source>
</evidence>
<sequence length="297" mass="32839">MLFRGMSSVSDDGQSEVCSPAGSGLATHTTYSLLMGKDLPEKLSLGARLSESLFMWCSSVDHAEEAGSPVSVNVYSVGNRKAVRHLNNLTKKAGGVFHAAVQIRGKEWSFGHCAQGCGVYSCPPRRCPLHTYRESVYLGDCGLSARQVRIILETMRRDWPGASYDVLHKNCCTFCDAFLKKLLGNDVGLPRWIDRFARAAARVDDDVRRSLTAVSAIDSMMASRITSALRGFARLKNKHKRRLTERIRRVSPPHLHPRFSTPRPQRARSSTNLRPSSSGTTGLKSLRVRKVLSHGEA</sequence>
<dbReference type="GO" id="GO:0006508">
    <property type="term" value="P:proteolysis"/>
    <property type="evidence" value="ECO:0007669"/>
    <property type="project" value="UniProtKB-KW"/>
</dbReference>
<dbReference type="Gene3D" id="3.90.1720.30">
    <property type="entry name" value="PPPDE domains"/>
    <property type="match status" value="1"/>
</dbReference>
<dbReference type="GO" id="GO:0016579">
    <property type="term" value="P:protein deubiquitination"/>
    <property type="evidence" value="ECO:0007669"/>
    <property type="project" value="TreeGrafter"/>
</dbReference>
<protein>
    <recommendedName>
        <fullName evidence="5">PPPDE domain-containing protein</fullName>
    </recommendedName>
</protein>
<keyword evidence="7" id="KW-1185">Reference proteome</keyword>
<dbReference type="Pfam" id="PF05903">
    <property type="entry name" value="Peptidase_C97"/>
    <property type="match status" value="1"/>
</dbReference>
<gene>
    <name evidence="6" type="ORF">CTAYLR_000133</name>
</gene>
<feature type="compositionally biased region" description="Polar residues" evidence="4">
    <location>
        <begin position="267"/>
        <end position="283"/>
    </location>
</feature>
<accession>A0AAD7XK51</accession>
<dbReference type="Proteomes" id="UP001230188">
    <property type="component" value="Unassembled WGS sequence"/>
</dbReference>
<evidence type="ECO:0000259" key="5">
    <source>
        <dbReference type="PROSITE" id="PS51858"/>
    </source>
</evidence>
<dbReference type="GO" id="GO:0101005">
    <property type="term" value="F:deubiquitinase activity"/>
    <property type="evidence" value="ECO:0007669"/>
    <property type="project" value="TreeGrafter"/>
</dbReference>
<reference evidence="6" key="1">
    <citation type="submission" date="2023-01" db="EMBL/GenBank/DDBJ databases">
        <title>Metagenome sequencing of chrysophaentin producing Chrysophaeum taylorii.</title>
        <authorList>
            <person name="Davison J."/>
            <person name="Bewley C."/>
        </authorList>
    </citation>
    <scope>NUCLEOTIDE SEQUENCE</scope>
    <source>
        <strain evidence="6">NIES-1699</strain>
    </source>
</reference>
<keyword evidence="2" id="KW-0645">Protease</keyword>
<evidence type="ECO:0000256" key="3">
    <source>
        <dbReference type="ARBA" id="ARBA00022801"/>
    </source>
</evidence>
<comment type="caution">
    <text evidence="6">The sequence shown here is derived from an EMBL/GenBank/DDBJ whole genome shotgun (WGS) entry which is preliminary data.</text>
</comment>
<feature type="compositionally biased region" description="Basic residues" evidence="4">
    <location>
        <begin position="240"/>
        <end position="257"/>
    </location>
</feature>
<comment type="similarity">
    <text evidence="1">Belongs to the DeSI family.</text>
</comment>
<evidence type="ECO:0000256" key="1">
    <source>
        <dbReference type="ARBA" id="ARBA00008140"/>
    </source>
</evidence>
<proteinExistence type="inferred from homology"/>
<dbReference type="PROSITE" id="PS51858">
    <property type="entry name" value="PPPDE"/>
    <property type="match status" value="1"/>
</dbReference>
<feature type="region of interest" description="Disordered" evidence="4">
    <location>
        <begin position="240"/>
        <end position="285"/>
    </location>
</feature>